<name>A0ACC5R279_9HYPH</name>
<dbReference type="Proteomes" id="UP000616151">
    <property type="component" value="Unassembled WGS sequence"/>
</dbReference>
<protein>
    <submittedName>
        <fullName evidence="1">D-alanyl-D-alanine carboxypeptidase</fullName>
    </submittedName>
</protein>
<keyword evidence="1" id="KW-0378">Hydrolase</keyword>
<dbReference type="EMBL" id="JAENHL010000006">
    <property type="protein sequence ID" value="MBK1866764.1"/>
    <property type="molecule type" value="Genomic_DNA"/>
</dbReference>
<evidence type="ECO:0000313" key="2">
    <source>
        <dbReference type="Proteomes" id="UP000616151"/>
    </source>
</evidence>
<keyword evidence="1" id="KW-0645">Protease</keyword>
<comment type="caution">
    <text evidence="1">The sequence shown here is derived from an EMBL/GenBank/DDBJ whole genome shotgun (WGS) entry which is preliminary data.</text>
</comment>
<sequence>MIMHRLLAAVCAVLFLVVGAGAQTPPSLPPPLDTTVPNAILIDARTGNVFYEKNADQLIAPASTSKLMTAIMIFDALKAGKLTLDQEFLISEDAWRRGGAPAGGSTMYAALNSRVKLSDLIQGIIVQSANDGCIAVAEGMSGSEPAFADQMTRRARALGLTKSTFRNATGLPDPEHLMTARELSMLAQYIVKTYPEYYHYYSQPTFTWNKIAQKNRNPLLTDYPGADGMKTGYTKEAGYNLVGSAMRDGRRLIMVVAGAASIEERRREAQKILDWGFKQFRPIEVYNANDRVGRARVWGGETRWVDLTTPKDIRLMLSPAEQQKVTVDLHYTGPLLAPVKQGTKAGSIEFNLDGRTLAEFPIETSTEIAAVNSMWLKAWDSLIYMVFGG</sequence>
<accession>A0ACC5R279</accession>
<keyword evidence="2" id="KW-1185">Reference proteome</keyword>
<proteinExistence type="predicted"/>
<keyword evidence="1" id="KW-0121">Carboxypeptidase</keyword>
<evidence type="ECO:0000313" key="1">
    <source>
        <dbReference type="EMBL" id="MBK1866764.1"/>
    </source>
</evidence>
<organism evidence="1 2">
    <name type="scientific">Taklimakanibacter albus</name>
    <dbReference type="NCBI Taxonomy" id="2800327"/>
    <lineage>
        <taxon>Bacteria</taxon>
        <taxon>Pseudomonadati</taxon>
        <taxon>Pseudomonadota</taxon>
        <taxon>Alphaproteobacteria</taxon>
        <taxon>Hyphomicrobiales</taxon>
        <taxon>Aestuariivirgaceae</taxon>
        <taxon>Taklimakanibacter</taxon>
    </lineage>
</organism>
<gene>
    <name evidence="1" type="ORF">JHL16_10395</name>
</gene>
<reference evidence="1" key="1">
    <citation type="submission" date="2021-01" db="EMBL/GenBank/DDBJ databases">
        <authorList>
            <person name="Sun Q."/>
        </authorList>
    </citation>
    <scope>NUCLEOTIDE SEQUENCE</scope>
    <source>
        <strain evidence="1">YIM B02566</strain>
    </source>
</reference>